<evidence type="ECO:0000256" key="2">
    <source>
        <dbReference type="ARBA" id="ARBA00022692"/>
    </source>
</evidence>
<protein>
    <submittedName>
        <fullName evidence="8">PLAT domain-containing protein</fullName>
    </submittedName>
</protein>
<organism evidence="8 9">
    <name type="scientific">Aphis craccivora</name>
    <name type="common">Cowpea aphid</name>
    <dbReference type="NCBI Taxonomy" id="307492"/>
    <lineage>
        <taxon>Eukaryota</taxon>
        <taxon>Metazoa</taxon>
        <taxon>Ecdysozoa</taxon>
        <taxon>Arthropoda</taxon>
        <taxon>Hexapoda</taxon>
        <taxon>Insecta</taxon>
        <taxon>Pterygota</taxon>
        <taxon>Neoptera</taxon>
        <taxon>Paraneoptera</taxon>
        <taxon>Hemiptera</taxon>
        <taxon>Sternorrhyncha</taxon>
        <taxon>Aphidomorpha</taxon>
        <taxon>Aphidoidea</taxon>
        <taxon>Aphididae</taxon>
        <taxon>Aphidini</taxon>
        <taxon>Aphis</taxon>
        <taxon>Aphis</taxon>
    </lineage>
</organism>
<sequence>IKHSDLKNNTNKVTDIAHDILTNKELVIPRYTLADGPKTLLFKLKVKDKGLVDNKPNMNMCYVNITIDGLHAEIVGSPVRNVSSSNLITLDASLSYNPNEPSHKQDEDIYYIWHCNVEADDVNCKEYTSTSRTRQLPGLLDKSKKYVFKLITRVSDKYAKRVGRPKDGTAEIILLPKAISLDISIKCVKNCRHLSRPSEIFYLMAEIKSNNNCSLEWYYKENSEAKFISTKKIRELDTPSHIFISIKNSLDYNKVYTFKVKDSVSDQESSTIIRTEAKPISGNCQLIPESGLAGKTLFNLTCSKYLDNDVLSYYYYEWYENVNDRSELSLLMDWGSNALSNIILPTSGKIGVLAINSFETYAYFNISVQIFKSNDSELVKMFKRMKIEMENGHTSATIRILSLICDVLIDTKKADGVSILLNTLSKIRSKKCISCIEQTALALTKVVYTCSVVNDHKIKSDDALEISTNLLHIASNLFEYLKTLQSDAIRGETEERIERIYNCLKIIIDVLIKDTDPVIYNHNNSNVMRYFWSSLNNMVLSTQNIELTLTIFGESILLHQFLFENPKIYESTESYFWSNILDTDKLKKQNNIFSSTLVEELLSDKRQAWGLKIFEIDKKLAIWAHTKNYSNEVNSNIKYLALSSYDQPINGKYLGLIHEFISPVLITFNITKTMRIFNNYKTYTIVVPAAGSKQIEIDKAIQVFRFDMTEIGAIIVTIKDSSRSLLVTWTRDRRPDSELMADEQYTTKISAGDNCQITFQTNKDYQNYIHYIDTTANDHPTPNNLDEIKFKMNMVCMQCLYWKNGAWLSKGLEIGHNSSVDGNVQCYAYHLSMFKSSIFVIPDLINPFDEIHLFSTIANNMVCLILVSNRVIILDDNHMGEDEVYLVTVYTGHWLGSGTSANVCIELNGTICKSRC</sequence>
<evidence type="ECO:0000313" key="9">
    <source>
        <dbReference type="Proteomes" id="UP000478052"/>
    </source>
</evidence>
<evidence type="ECO:0000256" key="5">
    <source>
        <dbReference type="ARBA" id="ARBA00023136"/>
    </source>
</evidence>
<name>A0A6G0YAU0_APHCR</name>
<dbReference type="InterPro" id="IPR001024">
    <property type="entry name" value="PLAT/LH2_dom"/>
</dbReference>
<dbReference type="InterPro" id="IPR002859">
    <property type="entry name" value="PKD/REJ-like"/>
</dbReference>
<reference evidence="8 9" key="1">
    <citation type="submission" date="2019-08" db="EMBL/GenBank/DDBJ databases">
        <title>Whole genome of Aphis craccivora.</title>
        <authorList>
            <person name="Voronova N.V."/>
            <person name="Shulinski R.S."/>
            <person name="Bandarenka Y.V."/>
            <person name="Zhorov D.G."/>
            <person name="Warner D."/>
        </authorList>
    </citation>
    <scope>NUCLEOTIDE SEQUENCE [LARGE SCALE GENOMIC DNA]</scope>
    <source>
        <strain evidence="8">180601</strain>
        <tissue evidence="8">Whole Body</tissue>
    </source>
</reference>
<evidence type="ECO:0000256" key="1">
    <source>
        <dbReference type="ARBA" id="ARBA00004370"/>
    </source>
</evidence>
<dbReference type="GO" id="GO:0005261">
    <property type="term" value="F:monoatomic cation channel activity"/>
    <property type="evidence" value="ECO:0007669"/>
    <property type="project" value="TreeGrafter"/>
</dbReference>
<keyword evidence="5" id="KW-0472">Membrane</keyword>
<dbReference type="GO" id="GO:0005886">
    <property type="term" value="C:plasma membrane"/>
    <property type="evidence" value="ECO:0007669"/>
    <property type="project" value="TreeGrafter"/>
</dbReference>
<dbReference type="PANTHER" id="PTHR46730">
    <property type="entry name" value="POLYCYSTIN-1"/>
    <property type="match status" value="1"/>
</dbReference>
<evidence type="ECO:0000259" key="7">
    <source>
        <dbReference type="PROSITE" id="PS50095"/>
    </source>
</evidence>
<dbReference type="GO" id="GO:0006816">
    <property type="term" value="P:calcium ion transport"/>
    <property type="evidence" value="ECO:0007669"/>
    <property type="project" value="TreeGrafter"/>
</dbReference>
<evidence type="ECO:0000256" key="4">
    <source>
        <dbReference type="ARBA" id="ARBA00022989"/>
    </source>
</evidence>
<keyword evidence="9" id="KW-1185">Reference proteome</keyword>
<feature type="domain" description="PLAT" evidence="7">
    <location>
        <begin position="883"/>
        <end position="916"/>
    </location>
</feature>
<evidence type="ECO:0000256" key="3">
    <source>
        <dbReference type="ARBA" id="ARBA00022737"/>
    </source>
</evidence>
<gene>
    <name evidence="8" type="ORF">FWK35_00016108</name>
</gene>
<dbReference type="EMBL" id="VUJU01005152">
    <property type="protein sequence ID" value="KAF0752129.1"/>
    <property type="molecule type" value="Genomic_DNA"/>
</dbReference>
<evidence type="ECO:0000313" key="8">
    <source>
        <dbReference type="EMBL" id="KAF0752129.1"/>
    </source>
</evidence>
<evidence type="ECO:0000256" key="6">
    <source>
        <dbReference type="PROSITE-ProRule" id="PRU00152"/>
    </source>
</evidence>
<dbReference type="AlphaFoldDB" id="A0A6G0YAU0"/>
<dbReference type="Pfam" id="PF02010">
    <property type="entry name" value="REJ"/>
    <property type="match status" value="1"/>
</dbReference>
<dbReference type="PANTHER" id="PTHR46730:SF1">
    <property type="entry name" value="PLAT DOMAIN-CONTAINING PROTEIN"/>
    <property type="match status" value="1"/>
</dbReference>
<comment type="caution">
    <text evidence="6">Lacks conserved residue(s) required for the propagation of feature annotation.</text>
</comment>
<keyword evidence="3" id="KW-0677">Repeat</keyword>
<dbReference type="OrthoDB" id="6629807at2759"/>
<accession>A0A6G0YAU0</accession>
<keyword evidence="2" id="KW-0812">Transmembrane</keyword>
<dbReference type="PROSITE" id="PS50095">
    <property type="entry name" value="PLAT"/>
    <property type="match status" value="1"/>
</dbReference>
<keyword evidence="4" id="KW-1133">Transmembrane helix</keyword>
<dbReference type="Proteomes" id="UP000478052">
    <property type="component" value="Unassembled WGS sequence"/>
</dbReference>
<feature type="non-terminal residue" evidence="8">
    <location>
        <position position="916"/>
    </location>
</feature>
<comment type="subcellular location">
    <subcellularLocation>
        <location evidence="1">Membrane</location>
    </subcellularLocation>
</comment>
<proteinExistence type="predicted"/>
<comment type="caution">
    <text evidence="8">The sequence shown here is derived from an EMBL/GenBank/DDBJ whole genome shotgun (WGS) entry which is preliminary data.</text>
</comment>
<feature type="non-terminal residue" evidence="8">
    <location>
        <position position="1"/>
    </location>
</feature>